<organism evidence="2 3">
    <name type="scientific">Ectocarpus siliculosus</name>
    <name type="common">Brown alga</name>
    <name type="synonym">Conferva siliculosa</name>
    <dbReference type="NCBI Taxonomy" id="2880"/>
    <lineage>
        <taxon>Eukaryota</taxon>
        <taxon>Sar</taxon>
        <taxon>Stramenopiles</taxon>
        <taxon>Ochrophyta</taxon>
        <taxon>PX clade</taxon>
        <taxon>Phaeophyceae</taxon>
        <taxon>Ectocarpales</taxon>
        <taxon>Ectocarpaceae</taxon>
        <taxon>Ectocarpus</taxon>
    </lineage>
</organism>
<evidence type="ECO:0000256" key="1">
    <source>
        <dbReference type="SAM" id="MobiDB-lite"/>
    </source>
</evidence>
<dbReference type="AlphaFoldDB" id="D7FVV8"/>
<feature type="region of interest" description="Disordered" evidence="1">
    <location>
        <begin position="128"/>
        <end position="166"/>
    </location>
</feature>
<gene>
    <name evidence="2" type="ORF">Esi_0003_0057</name>
</gene>
<dbReference type="EMBL" id="FN649727">
    <property type="protein sequence ID" value="CBJ25478.1"/>
    <property type="molecule type" value="Genomic_DNA"/>
</dbReference>
<dbReference type="InParanoid" id="D7FVV8"/>
<dbReference type="OrthoDB" id="10377587at2759"/>
<protein>
    <submittedName>
        <fullName evidence="2">Uncharacterized protein</fullName>
    </submittedName>
</protein>
<sequence length="302" mass="31299">MRYRVSTVVDETTKKSLAGKKSGSSAGVAVVAPAQDAATTAYLRAFQAAVADKVRDLCEVQDARESREEDELVGEIFQFSHDLRAARSRLYATRARVARLSADTCRDALRVSEAADDRACAVLEASTAHARRESETGGPLPLRIDDAASNGGGGSDDDYLENGGGGGRGGGIFQGLETGVVEPKVSALIGKMAELPGPLKSVLQEIPELTASLAVSVQEAEAAIKAGQSRTEALLGKAPPTPLSSKKGKGAAGAAGAAGANVVEDERYPPEDARAAAREARVQQARKEWEAIGVGVVGGIFN</sequence>
<proteinExistence type="predicted"/>
<keyword evidence="3" id="KW-1185">Reference proteome</keyword>
<evidence type="ECO:0000313" key="3">
    <source>
        <dbReference type="Proteomes" id="UP000002630"/>
    </source>
</evidence>
<feature type="region of interest" description="Disordered" evidence="1">
    <location>
        <begin position="235"/>
        <end position="271"/>
    </location>
</feature>
<evidence type="ECO:0000313" key="2">
    <source>
        <dbReference type="EMBL" id="CBJ25478.1"/>
    </source>
</evidence>
<reference evidence="2 3" key="1">
    <citation type="journal article" date="2010" name="Nature">
        <title>The Ectocarpus genome and the independent evolution of multicellularity in brown algae.</title>
        <authorList>
            <person name="Cock J.M."/>
            <person name="Sterck L."/>
            <person name="Rouze P."/>
            <person name="Scornet D."/>
            <person name="Allen A.E."/>
            <person name="Amoutzias G."/>
            <person name="Anthouard V."/>
            <person name="Artiguenave F."/>
            <person name="Aury J.M."/>
            <person name="Badger J.H."/>
            <person name="Beszteri B."/>
            <person name="Billiau K."/>
            <person name="Bonnet E."/>
            <person name="Bothwell J.H."/>
            <person name="Bowler C."/>
            <person name="Boyen C."/>
            <person name="Brownlee C."/>
            <person name="Carrano C.J."/>
            <person name="Charrier B."/>
            <person name="Cho G.Y."/>
            <person name="Coelho S.M."/>
            <person name="Collen J."/>
            <person name="Corre E."/>
            <person name="Da Silva C."/>
            <person name="Delage L."/>
            <person name="Delaroque N."/>
            <person name="Dittami S.M."/>
            <person name="Doulbeau S."/>
            <person name="Elias M."/>
            <person name="Farnham G."/>
            <person name="Gachon C.M."/>
            <person name="Gschloessl B."/>
            <person name="Heesch S."/>
            <person name="Jabbari K."/>
            <person name="Jubin C."/>
            <person name="Kawai H."/>
            <person name="Kimura K."/>
            <person name="Kloareg B."/>
            <person name="Kupper F.C."/>
            <person name="Lang D."/>
            <person name="Le Bail A."/>
            <person name="Leblanc C."/>
            <person name="Lerouge P."/>
            <person name="Lohr M."/>
            <person name="Lopez P.J."/>
            <person name="Martens C."/>
            <person name="Maumus F."/>
            <person name="Michel G."/>
            <person name="Miranda-Saavedra D."/>
            <person name="Morales J."/>
            <person name="Moreau H."/>
            <person name="Motomura T."/>
            <person name="Nagasato C."/>
            <person name="Napoli C.A."/>
            <person name="Nelson D.R."/>
            <person name="Nyvall-Collen P."/>
            <person name="Peters A.F."/>
            <person name="Pommier C."/>
            <person name="Potin P."/>
            <person name="Poulain J."/>
            <person name="Quesneville H."/>
            <person name="Read B."/>
            <person name="Rensing S.A."/>
            <person name="Ritter A."/>
            <person name="Rousvoal S."/>
            <person name="Samanta M."/>
            <person name="Samson G."/>
            <person name="Schroeder D.C."/>
            <person name="Segurens B."/>
            <person name="Strittmatter M."/>
            <person name="Tonon T."/>
            <person name="Tregear J.W."/>
            <person name="Valentin K."/>
            <person name="von Dassow P."/>
            <person name="Yamagishi T."/>
            <person name="Van de Peer Y."/>
            <person name="Wincker P."/>
        </authorList>
    </citation>
    <scope>NUCLEOTIDE SEQUENCE [LARGE SCALE GENOMIC DNA]</scope>
    <source>
        <strain evidence="3">Ec32 / CCAP1310/4</strain>
    </source>
</reference>
<dbReference type="Proteomes" id="UP000002630">
    <property type="component" value="Linkage Group LG02"/>
</dbReference>
<dbReference type="EMBL" id="FN648486">
    <property type="protein sequence ID" value="CBJ25478.1"/>
    <property type="molecule type" value="Genomic_DNA"/>
</dbReference>
<accession>D7FVV8</accession>
<name>D7FVV8_ECTSI</name>